<feature type="region of interest" description="Disordered" evidence="1">
    <location>
        <begin position="493"/>
        <end position="517"/>
    </location>
</feature>
<dbReference type="Gene3D" id="2.60.40.3140">
    <property type="match status" value="1"/>
</dbReference>
<dbReference type="Gene3D" id="2.60.120.1130">
    <property type="match status" value="1"/>
</dbReference>
<keyword evidence="2" id="KW-0732">Signal</keyword>
<dbReference type="AlphaFoldDB" id="A0A2D0N3T5"/>
<evidence type="ECO:0000256" key="1">
    <source>
        <dbReference type="SAM" id="MobiDB-lite"/>
    </source>
</evidence>
<sequence>MRVFSLQSISLMLALLFAIPSNAQKDPIKWGKIPDEDLAMTVYEPDTSASAVVLCNYGELQFNFMKGDIRYDFRQHKRIKILKRSGFDEGDVSIPFYHNAENIRNLQVKVFSPDGSEYNVKNSDIFEEKVSDNWSLMKFSAGNLSEGAVLEYRYILESEFFNELREWYFQENIPTIWSEYRLEVPEWFDYVAITQGQPADIHETDSQEQSITMGGSSVYTGSSRAKTKVYVSRYAAEHVPALKEEGFITTMDDYYSRVRFQLKGTNWPGQGYKPHMSTWPALAQKLMEYESVGEQISKDRNFKDLWKAVSPQVSGVDDNDEKVRIIYNFLATEMEWDGRYTFSATDKLDKCFEKKTATSGELNLMFIGLAQKMGIEVYPIMVSTRSHGRMVDLYPIIDQFNHLMALVRYGEQLQIVDIGSKHRPIGLSRISSFNNKAWLLSTEKPQWIQLPVPQRESIMMINAQLSETGELDGEVQSRYKGYAAVDTRIDLEEESQDQTAVAGSSGADEGEEEKGSLRDRYPDIEITAADYSGLEDPEAPLNLKFHCRIPGAAMVNNDFIYFSPVIFPAFDENPFKQEKRTYPVDVPYTIDERYVINLKMPDGYDVEELPEDIRMVLPDSGGSFEISTKVVGQDIYMNCNLKLNQIHFQSEEYSGLKKFIDLVMEKQGEQIVLRKKT</sequence>
<dbReference type="RefSeq" id="WP_099153478.1">
    <property type="nucleotide sequence ID" value="NZ_PDUD01000034.1"/>
</dbReference>
<accession>A0A2D0N3T5</accession>
<dbReference type="Pfam" id="PF12969">
    <property type="entry name" value="DUF3857"/>
    <property type="match status" value="1"/>
</dbReference>
<gene>
    <name evidence="4" type="ORF">CRP01_28545</name>
</gene>
<name>A0A2D0N3T5_FLAN2</name>
<dbReference type="InterPro" id="IPR024618">
    <property type="entry name" value="DUF3857"/>
</dbReference>
<dbReference type="Gene3D" id="3.10.620.30">
    <property type="match status" value="1"/>
</dbReference>
<reference evidence="4 5" key="1">
    <citation type="submission" date="2017-10" db="EMBL/GenBank/DDBJ databases">
        <title>The draft genome sequence of Lewinella nigricans NBRC 102662.</title>
        <authorList>
            <person name="Wang K."/>
        </authorList>
    </citation>
    <scope>NUCLEOTIDE SEQUENCE [LARGE SCALE GENOMIC DNA]</scope>
    <source>
        <strain evidence="4 5">NBRC 102662</strain>
    </source>
</reference>
<evidence type="ECO:0000313" key="5">
    <source>
        <dbReference type="Proteomes" id="UP000223913"/>
    </source>
</evidence>
<evidence type="ECO:0000313" key="4">
    <source>
        <dbReference type="EMBL" id="PHN03036.1"/>
    </source>
</evidence>
<feature type="chain" id="PRO_5013062018" description="DUF3857 domain-containing protein" evidence="2">
    <location>
        <begin position="24"/>
        <end position="677"/>
    </location>
</feature>
<comment type="caution">
    <text evidence="4">The sequence shown here is derived from an EMBL/GenBank/DDBJ whole genome shotgun (WGS) entry which is preliminary data.</text>
</comment>
<evidence type="ECO:0000256" key="2">
    <source>
        <dbReference type="SAM" id="SignalP"/>
    </source>
</evidence>
<proteinExistence type="predicted"/>
<protein>
    <recommendedName>
        <fullName evidence="3">DUF3857 domain-containing protein</fullName>
    </recommendedName>
</protein>
<dbReference type="OrthoDB" id="98874at2"/>
<feature type="signal peptide" evidence="2">
    <location>
        <begin position="1"/>
        <end position="23"/>
    </location>
</feature>
<feature type="domain" description="DUF3857" evidence="3">
    <location>
        <begin position="70"/>
        <end position="198"/>
    </location>
</feature>
<dbReference type="EMBL" id="PDUD01000034">
    <property type="protein sequence ID" value="PHN03036.1"/>
    <property type="molecule type" value="Genomic_DNA"/>
</dbReference>
<organism evidence="4 5">
    <name type="scientific">Flavilitoribacter nigricans (strain ATCC 23147 / DSM 23189 / NBRC 102662 / NCIMB 1420 / SS-2)</name>
    <name type="common">Lewinella nigricans</name>
    <dbReference type="NCBI Taxonomy" id="1122177"/>
    <lineage>
        <taxon>Bacteria</taxon>
        <taxon>Pseudomonadati</taxon>
        <taxon>Bacteroidota</taxon>
        <taxon>Saprospiria</taxon>
        <taxon>Saprospirales</taxon>
        <taxon>Lewinellaceae</taxon>
        <taxon>Flavilitoribacter</taxon>
    </lineage>
</organism>
<evidence type="ECO:0000259" key="3">
    <source>
        <dbReference type="Pfam" id="PF12969"/>
    </source>
</evidence>
<keyword evidence="5" id="KW-1185">Reference proteome</keyword>
<dbReference type="Proteomes" id="UP000223913">
    <property type="component" value="Unassembled WGS sequence"/>
</dbReference>